<protein>
    <submittedName>
        <fullName evidence="6">Peptide ABC transporter ATP-binding protein</fullName>
    </submittedName>
</protein>
<dbReference type="Pfam" id="PF00005">
    <property type="entry name" value="ABC_tran"/>
    <property type="match status" value="1"/>
</dbReference>
<dbReference type="PANTHER" id="PTHR24220">
    <property type="entry name" value="IMPORT ATP-BINDING PROTEIN"/>
    <property type="match status" value="1"/>
</dbReference>
<dbReference type="CDD" id="cd03255">
    <property type="entry name" value="ABC_MJ0796_LolCDE_FtsE"/>
    <property type="match status" value="1"/>
</dbReference>
<dbReference type="SMART" id="SM00382">
    <property type="entry name" value="AAA"/>
    <property type="match status" value="1"/>
</dbReference>
<dbReference type="GO" id="GO:0005524">
    <property type="term" value="F:ATP binding"/>
    <property type="evidence" value="ECO:0007669"/>
    <property type="project" value="UniProtKB-KW"/>
</dbReference>
<dbReference type="Gene3D" id="3.40.50.300">
    <property type="entry name" value="P-loop containing nucleotide triphosphate hydrolases"/>
    <property type="match status" value="1"/>
</dbReference>
<dbReference type="Proteomes" id="UP000177273">
    <property type="component" value="Unassembled WGS sequence"/>
</dbReference>
<organism evidence="6 7">
    <name type="scientific">Floricoccus penangensis</name>
    <dbReference type="NCBI Taxonomy" id="1859475"/>
    <lineage>
        <taxon>Bacteria</taxon>
        <taxon>Bacillati</taxon>
        <taxon>Bacillota</taxon>
        <taxon>Bacilli</taxon>
        <taxon>Lactobacillales</taxon>
        <taxon>Streptococcaceae</taxon>
        <taxon>Floricoccus</taxon>
    </lineage>
</organism>
<evidence type="ECO:0000313" key="7">
    <source>
        <dbReference type="Proteomes" id="UP000177273"/>
    </source>
</evidence>
<dbReference type="GO" id="GO:0022857">
    <property type="term" value="F:transmembrane transporter activity"/>
    <property type="evidence" value="ECO:0007669"/>
    <property type="project" value="TreeGrafter"/>
</dbReference>
<evidence type="ECO:0000313" key="6">
    <source>
        <dbReference type="EMBL" id="OFI45766.1"/>
    </source>
</evidence>
<name>A0A9Q5NYN0_9LACT</name>
<accession>A0A9Q5NYN0</accession>
<dbReference type="GO" id="GO:0016887">
    <property type="term" value="F:ATP hydrolysis activity"/>
    <property type="evidence" value="ECO:0007669"/>
    <property type="project" value="InterPro"/>
</dbReference>
<evidence type="ECO:0000259" key="5">
    <source>
        <dbReference type="PROSITE" id="PS50893"/>
    </source>
</evidence>
<keyword evidence="2" id="KW-0547">Nucleotide-binding</keyword>
<dbReference type="GO" id="GO:0098796">
    <property type="term" value="C:membrane protein complex"/>
    <property type="evidence" value="ECO:0007669"/>
    <property type="project" value="UniProtKB-ARBA"/>
</dbReference>
<dbReference type="SUPFAM" id="SSF52540">
    <property type="entry name" value="P-loop containing nucleoside triphosphate hydrolases"/>
    <property type="match status" value="1"/>
</dbReference>
<evidence type="ECO:0000256" key="1">
    <source>
        <dbReference type="ARBA" id="ARBA00022448"/>
    </source>
</evidence>
<keyword evidence="4" id="KW-0029">Amino-acid transport</keyword>
<dbReference type="PANTHER" id="PTHR24220:SF86">
    <property type="entry name" value="ABC TRANSPORTER ABCH.1"/>
    <property type="match status" value="1"/>
</dbReference>
<dbReference type="InterPro" id="IPR017911">
    <property type="entry name" value="MacB-like_ATP-bd"/>
</dbReference>
<dbReference type="OrthoDB" id="9791546at2"/>
<evidence type="ECO:0000256" key="4">
    <source>
        <dbReference type="ARBA" id="ARBA00022970"/>
    </source>
</evidence>
<sequence>MIDLVDINKYYNTGDEVFHVLKDVNLHISAGEMVAIMGPSGSGKSTLINLIGFIDKKFEGQYLFEGESLVTSDDDKLSKIRNSTVGFIFQNFSLIENNTVYENVELPLLYGGYKRSETSELVEAALKKVGLEGKGEKYPKQLSGGQQQRVAIARSLIMKPKFIIADEPTGALDTRTSEEILTLFKSLNDEEGVTLIVVTHDPEVVPYCHRLIKIRDGAIESDEEVIII</sequence>
<keyword evidence="3 6" id="KW-0067">ATP-binding</keyword>
<proteinExistence type="predicted"/>
<keyword evidence="1" id="KW-0813">Transport</keyword>
<reference evidence="7" key="1">
    <citation type="submission" date="2016-09" db="EMBL/GenBank/DDBJ databases">
        <title>Draft genome sequence of a novel species of the family Streptococcaceae isolated from flowers.</title>
        <authorList>
            <person name="Chuah L.-O."/>
            <person name="Yap K.-P."/>
            <person name="Thong K.L."/>
            <person name="Liong M.T."/>
            <person name="Ahmad R."/>
            <person name="Rusul G."/>
        </authorList>
    </citation>
    <scope>NUCLEOTIDE SEQUENCE [LARGE SCALE GENOMIC DNA]</scope>
    <source>
        <strain evidence="7">HibF3</strain>
    </source>
</reference>
<feature type="domain" description="ABC transporter" evidence="5">
    <location>
        <begin position="2"/>
        <end position="228"/>
    </location>
</feature>
<evidence type="ECO:0000256" key="3">
    <source>
        <dbReference type="ARBA" id="ARBA00022840"/>
    </source>
</evidence>
<dbReference type="InterPro" id="IPR003439">
    <property type="entry name" value="ABC_transporter-like_ATP-bd"/>
</dbReference>
<evidence type="ECO:0000256" key="2">
    <source>
        <dbReference type="ARBA" id="ARBA00022741"/>
    </source>
</evidence>
<dbReference type="InterPro" id="IPR027417">
    <property type="entry name" value="P-loop_NTPase"/>
</dbReference>
<dbReference type="AlphaFoldDB" id="A0A9Q5NYN0"/>
<comment type="caution">
    <text evidence="6">The sequence shown here is derived from an EMBL/GenBank/DDBJ whole genome shotgun (WGS) entry which is preliminary data.</text>
</comment>
<dbReference type="InterPro" id="IPR015854">
    <property type="entry name" value="ABC_transpr_LolD-like"/>
</dbReference>
<dbReference type="RefSeq" id="WP_070788730.1">
    <property type="nucleotide sequence ID" value="NZ_CP075561.1"/>
</dbReference>
<dbReference type="PROSITE" id="PS50893">
    <property type="entry name" value="ABC_TRANSPORTER_2"/>
    <property type="match status" value="1"/>
</dbReference>
<dbReference type="InterPro" id="IPR017871">
    <property type="entry name" value="ABC_transporter-like_CS"/>
</dbReference>
<keyword evidence="7" id="KW-1185">Reference proteome</keyword>
<dbReference type="PROSITE" id="PS00211">
    <property type="entry name" value="ABC_TRANSPORTER_1"/>
    <property type="match status" value="1"/>
</dbReference>
<dbReference type="EMBL" id="MKIQ01000031">
    <property type="protein sequence ID" value="OFI45766.1"/>
    <property type="molecule type" value="Genomic_DNA"/>
</dbReference>
<dbReference type="GO" id="GO:0005886">
    <property type="term" value="C:plasma membrane"/>
    <property type="evidence" value="ECO:0007669"/>
    <property type="project" value="TreeGrafter"/>
</dbReference>
<dbReference type="FunFam" id="3.40.50.300:FF:000032">
    <property type="entry name" value="Export ABC transporter ATP-binding protein"/>
    <property type="match status" value="1"/>
</dbReference>
<gene>
    <name evidence="6" type="ORF">BG262_07140</name>
</gene>
<dbReference type="GO" id="GO:0006865">
    <property type="term" value="P:amino acid transport"/>
    <property type="evidence" value="ECO:0007669"/>
    <property type="project" value="UniProtKB-KW"/>
</dbReference>
<dbReference type="InterPro" id="IPR003593">
    <property type="entry name" value="AAA+_ATPase"/>
</dbReference>